<keyword evidence="1" id="KW-0812">Transmembrane</keyword>
<evidence type="ECO:0000313" key="3">
    <source>
        <dbReference type="Proteomes" id="UP000316988"/>
    </source>
</evidence>
<accession>A0A554S749</accession>
<keyword evidence="1" id="KW-1133">Transmembrane helix</keyword>
<sequence length="424" mass="45042">MTGAPMSDQQTHPPGHRDWRLWAVLGVTAVLLTGGLIAWAVSEGVLFGDEDTPHLVDDYSGWTATGTLADDTDLIEDAAEKLDSERTPVLLWAGEGRNGVNEVTDFVAFAVSVDDPQLARGIVRVVLVNMGDSPTSPAISASSGSLDNVVIRLPLDEADGTEENNIYLTREDVRSLTTLDGDEVTVDDRLAGSSDSRFEIRSDDGIGYTSDRLATPLYRDAWDAEIATVAMQDTPHKGGWITTLGEPTSVEFDEGTGVVVPLVEQRVRGLTPGTEDVDDLPENVEVTSRWAALVQVPDAMVDSATSPTVRSPYVPTNQNVDALTVGYPYAVPVTDDRLGGSVLITTEGLAPLGGTGGAVPDPAYGTFNAELSSVRTEPDLPAIASAESGVTSVLRFDARTALVAWYAEDGSPAWSTIVRPTEDD</sequence>
<protein>
    <submittedName>
        <fullName evidence="2">Uncharacterized protein</fullName>
    </submittedName>
</protein>
<evidence type="ECO:0000256" key="1">
    <source>
        <dbReference type="SAM" id="Phobius"/>
    </source>
</evidence>
<evidence type="ECO:0000313" key="2">
    <source>
        <dbReference type="EMBL" id="TSD62183.1"/>
    </source>
</evidence>
<keyword evidence="3" id="KW-1185">Reference proteome</keyword>
<keyword evidence="1" id="KW-0472">Membrane</keyword>
<feature type="transmembrane region" description="Helical" evidence="1">
    <location>
        <begin position="21"/>
        <end position="41"/>
    </location>
</feature>
<organism evidence="2 3">
    <name type="scientific">Aeromicrobium piscarium</name>
    <dbReference type="NCBI Taxonomy" id="2590901"/>
    <lineage>
        <taxon>Bacteria</taxon>
        <taxon>Bacillati</taxon>
        <taxon>Actinomycetota</taxon>
        <taxon>Actinomycetes</taxon>
        <taxon>Propionibacteriales</taxon>
        <taxon>Nocardioidaceae</taxon>
        <taxon>Aeromicrobium</taxon>
    </lineage>
</organism>
<reference evidence="2 3" key="1">
    <citation type="submission" date="2019-07" db="EMBL/GenBank/DDBJ databases">
        <authorList>
            <person name="Zhao L.H."/>
        </authorList>
    </citation>
    <scope>NUCLEOTIDE SEQUENCE [LARGE SCALE GENOMIC DNA]</scope>
    <source>
        <strain evidence="2 3">Co35</strain>
    </source>
</reference>
<dbReference type="RefSeq" id="WP_143913898.1">
    <property type="nucleotide sequence ID" value="NZ_VLNT01000010.1"/>
</dbReference>
<dbReference type="AlphaFoldDB" id="A0A554S749"/>
<dbReference type="EMBL" id="VLNT01000010">
    <property type="protein sequence ID" value="TSD62183.1"/>
    <property type="molecule type" value="Genomic_DNA"/>
</dbReference>
<dbReference type="Proteomes" id="UP000316988">
    <property type="component" value="Unassembled WGS sequence"/>
</dbReference>
<gene>
    <name evidence="2" type="ORF">FNM00_12560</name>
</gene>
<name>A0A554S749_9ACTN</name>
<comment type="caution">
    <text evidence="2">The sequence shown here is derived from an EMBL/GenBank/DDBJ whole genome shotgun (WGS) entry which is preliminary data.</text>
</comment>
<proteinExistence type="predicted"/>